<dbReference type="NCBIfam" id="NF033483">
    <property type="entry name" value="PknB_PASTA_kin"/>
    <property type="match status" value="1"/>
</dbReference>
<dbReference type="GO" id="GO:0004674">
    <property type="term" value="F:protein serine/threonine kinase activity"/>
    <property type="evidence" value="ECO:0007669"/>
    <property type="project" value="UniProtKB-KW"/>
</dbReference>
<feature type="compositionally biased region" description="Low complexity" evidence="10">
    <location>
        <begin position="656"/>
        <end position="691"/>
    </location>
</feature>
<comment type="catalytic activity">
    <reaction evidence="7">
        <text>L-threonyl-[protein] + ATP = O-phospho-L-threonyl-[protein] + ADP + H(+)</text>
        <dbReference type="Rhea" id="RHEA:46608"/>
        <dbReference type="Rhea" id="RHEA-COMP:11060"/>
        <dbReference type="Rhea" id="RHEA-COMP:11605"/>
        <dbReference type="ChEBI" id="CHEBI:15378"/>
        <dbReference type="ChEBI" id="CHEBI:30013"/>
        <dbReference type="ChEBI" id="CHEBI:30616"/>
        <dbReference type="ChEBI" id="CHEBI:61977"/>
        <dbReference type="ChEBI" id="CHEBI:456216"/>
        <dbReference type="EC" id="2.7.11.1"/>
    </reaction>
</comment>
<keyword evidence="3" id="KW-0808">Transferase</keyword>
<organism evidence="15 17">
    <name type="scientific">Xiamenia xianingshaonis</name>
    <dbReference type="NCBI Taxonomy" id="2682776"/>
    <lineage>
        <taxon>Bacteria</taxon>
        <taxon>Bacillati</taxon>
        <taxon>Actinomycetota</taxon>
        <taxon>Coriobacteriia</taxon>
        <taxon>Eggerthellales</taxon>
        <taxon>Eggerthellaceae</taxon>
        <taxon>Xiamenia</taxon>
    </lineage>
</organism>
<dbReference type="AlphaFoldDB" id="A0A9E6MST0"/>
<keyword evidence="2" id="KW-0723">Serine/threonine-protein kinase</keyword>
<dbReference type="PANTHER" id="PTHR43289:SF34">
    <property type="entry name" value="SERINE_THREONINE-PROTEIN KINASE YBDM-RELATED"/>
    <property type="match status" value="1"/>
</dbReference>
<feature type="compositionally biased region" description="Polar residues" evidence="10">
    <location>
        <begin position="693"/>
        <end position="706"/>
    </location>
</feature>
<dbReference type="PANTHER" id="PTHR43289">
    <property type="entry name" value="MITOGEN-ACTIVATED PROTEIN KINASE KINASE KINASE 20-RELATED"/>
    <property type="match status" value="1"/>
</dbReference>
<evidence type="ECO:0000256" key="4">
    <source>
        <dbReference type="ARBA" id="ARBA00022741"/>
    </source>
</evidence>
<dbReference type="InterPro" id="IPR008271">
    <property type="entry name" value="Ser/Thr_kinase_AS"/>
</dbReference>
<dbReference type="FunFam" id="1.10.510.10:FF:000021">
    <property type="entry name" value="Serine/threonine protein kinase"/>
    <property type="match status" value="1"/>
</dbReference>
<feature type="domain" description="PASTA" evidence="13">
    <location>
        <begin position="507"/>
        <end position="576"/>
    </location>
</feature>
<keyword evidence="5 15" id="KW-0418">Kinase</keyword>
<feature type="compositionally biased region" description="Basic and acidic residues" evidence="10">
    <location>
        <begin position="460"/>
        <end position="485"/>
    </location>
</feature>
<accession>A0A9E6MST0</accession>
<evidence type="ECO:0000259" key="13">
    <source>
        <dbReference type="PROSITE" id="PS51178"/>
    </source>
</evidence>
<keyword evidence="16" id="KW-1185">Reference proteome</keyword>
<dbReference type="GO" id="GO:0045717">
    <property type="term" value="P:negative regulation of fatty acid biosynthetic process"/>
    <property type="evidence" value="ECO:0007669"/>
    <property type="project" value="UniProtKB-ARBA"/>
</dbReference>
<keyword evidence="11" id="KW-0472">Membrane</keyword>
<gene>
    <name evidence="15" type="primary">pknB</name>
    <name evidence="14" type="ORF">GMI68_05280</name>
    <name evidence="15" type="ORF">J7S26_07590</name>
</gene>
<keyword evidence="11" id="KW-1133">Transmembrane helix</keyword>
<reference evidence="15" key="2">
    <citation type="submission" date="2021-04" db="EMBL/GenBank/DDBJ databases">
        <title>Novel species in family Eggerthellaceae.</title>
        <authorList>
            <person name="Zhang G."/>
        </authorList>
    </citation>
    <scope>NUCLEOTIDE SEQUENCE</scope>
    <source>
        <strain evidence="15">Zg-886</strain>
    </source>
</reference>
<feature type="transmembrane region" description="Helical" evidence="11">
    <location>
        <begin position="338"/>
        <end position="360"/>
    </location>
</feature>
<feature type="domain" description="PASTA" evidence="13">
    <location>
        <begin position="439"/>
        <end position="506"/>
    </location>
</feature>
<dbReference type="GO" id="GO:0005524">
    <property type="term" value="F:ATP binding"/>
    <property type="evidence" value="ECO:0007669"/>
    <property type="project" value="UniProtKB-UniRule"/>
</dbReference>
<evidence type="ECO:0000313" key="16">
    <source>
        <dbReference type="Proteomes" id="UP000636394"/>
    </source>
</evidence>
<dbReference type="Proteomes" id="UP000671910">
    <property type="component" value="Chromosome"/>
</dbReference>
<dbReference type="Gene3D" id="3.30.200.20">
    <property type="entry name" value="Phosphorylase Kinase, domain 1"/>
    <property type="match status" value="1"/>
</dbReference>
<feature type="region of interest" description="Disordered" evidence="10">
    <location>
        <begin position="460"/>
        <end position="496"/>
    </location>
</feature>
<feature type="region of interest" description="Disordered" evidence="10">
    <location>
        <begin position="310"/>
        <end position="331"/>
    </location>
</feature>
<evidence type="ECO:0000256" key="5">
    <source>
        <dbReference type="ARBA" id="ARBA00022777"/>
    </source>
</evidence>
<dbReference type="Gene3D" id="1.10.510.10">
    <property type="entry name" value="Transferase(Phosphotransferase) domain 1"/>
    <property type="match status" value="1"/>
</dbReference>
<evidence type="ECO:0000256" key="1">
    <source>
        <dbReference type="ARBA" id="ARBA00012513"/>
    </source>
</evidence>
<evidence type="ECO:0000256" key="2">
    <source>
        <dbReference type="ARBA" id="ARBA00022527"/>
    </source>
</evidence>
<dbReference type="PROSITE" id="PS00107">
    <property type="entry name" value="PROTEIN_KINASE_ATP"/>
    <property type="match status" value="1"/>
</dbReference>
<dbReference type="EMBL" id="WPCR01000006">
    <property type="protein sequence ID" value="NHM14182.1"/>
    <property type="molecule type" value="Genomic_DNA"/>
</dbReference>
<dbReference type="InterPro" id="IPR017441">
    <property type="entry name" value="Protein_kinase_ATP_BS"/>
</dbReference>
<dbReference type="InterPro" id="IPR044060">
    <property type="entry name" value="Bacterial_rp_domain"/>
</dbReference>
<dbReference type="SMART" id="SM00740">
    <property type="entry name" value="PASTA"/>
    <property type="match status" value="3"/>
</dbReference>
<feature type="domain" description="Protein kinase" evidence="12">
    <location>
        <begin position="10"/>
        <end position="269"/>
    </location>
</feature>
<reference evidence="14 16" key="1">
    <citation type="submission" date="2019-11" db="EMBL/GenBank/DDBJ databases">
        <title>Eggerthellaceae novel genus isolated from the rectal contents of marmort.</title>
        <authorList>
            <person name="Zhang G."/>
        </authorList>
    </citation>
    <scope>NUCLEOTIDE SEQUENCE [LARGE SCALE GENOMIC DNA]</scope>
    <source>
        <strain evidence="16">zg-886</strain>
        <strain evidence="14">Zg-886</strain>
    </source>
</reference>
<keyword evidence="4 9" id="KW-0547">Nucleotide-binding</keyword>
<evidence type="ECO:0000256" key="10">
    <source>
        <dbReference type="SAM" id="MobiDB-lite"/>
    </source>
</evidence>
<dbReference type="InterPro" id="IPR011009">
    <property type="entry name" value="Kinase-like_dom_sf"/>
</dbReference>
<feature type="binding site" evidence="9">
    <location>
        <position position="39"/>
    </location>
    <ligand>
        <name>ATP</name>
        <dbReference type="ChEBI" id="CHEBI:30616"/>
    </ligand>
</feature>
<comment type="catalytic activity">
    <reaction evidence="8">
        <text>L-seryl-[protein] + ATP = O-phospho-L-seryl-[protein] + ADP + H(+)</text>
        <dbReference type="Rhea" id="RHEA:17989"/>
        <dbReference type="Rhea" id="RHEA-COMP:9863"/>
        <dbReference type="Rhea" id="RHEA-COMP:11604"/>
        <dbReference type="ChEBI" id="CHEBI:15378"/>
        <dbReference type="ChEBI" id="CHEBI:29999"/>
        <dbReference type="ChEBI" id="CHEBI:30616"/>
        <dbReference type="ChEBI" id="CHEBI:83421"/>
        <dbReference type="ChEBI" id="CHEBI:456216"/>
        <dbReference type="EC" id="2.7.11.1"/>
    </reaction>
</comment>
<dbReference type="Proteomes" id="UP000636394">
    <property type="component" value="Unassembled WGS sequence"/>
</dbReference>
<evidence type="ECO:0000256" key="7">
    <source>
        <dbReference type="ARBA" id="ARBA00047899"/>
    </source>
</evidence>
<proteinExistence type="predicted"/>
<dbReference type="PROSITE" id="PS00108">
    <property type="entry name" value="PROTEIN_KINASE_ST"/>
    <property type="match status" value="1"/>
</dbReference>
<dbReference type="Gene3D" id="3.30.10.20">
    <property type="match status" value="3"/>
</dbReference>
<dbReference type="Pfam" id="PF18998">
    <property type="entry name" value="Flg_new_2"/>
    <property type="match status" value="1"/>
</dbReference>
<keyword evidence="6 9" id="KW-0067">ATP-binding</keyword>
<feature type="domain" description="PASTA" evidence="13">
    <location>
        <begin position="367"/>
        <end position="434"/>
    </location>
</feature>
<dbReference type="PROSITE" id="PS51178">
    <property type="entry name" value="PASTA"/>
    <property type="match status" value="3"/>
</dbReference>
<dbReference type="FunFam" id="3.30.200.20:FF:000035">
    <property type="entry name" value="Serine/threonine protein kinase Stk1"/>
    <property type="match status" value="1"/>
</dbReference>
<dbReference type="SMART" id="SM00220">
    <property type="entry name" value="S_TKc"/>
    <property type="match status" value="1"/>
</dbReference>
<dbReference type="InterPro" id="IPR000719">
    <property type="entry name" value="Prot_kinase_dom"/>
</dbReference>
<dbReference type="Pfam" id="PF00069">
    <property type="entry name" value="Pkinase"/>
    <property type="match status" value="1"/>
</dbReference>
<dbReference type="CDD" id="cd14014">
    <property type="entry name" value="STKc_PknB_like"/>
    <property type="match status" value="1"/>
</dbReference>
<evidence type="ECO:0000256" key="6">
    <source>
        <dbReference type="ARBA" id="ARBA00022840"/>
    </source>
</evidence>
<evidence type="ECO:0000256" key="3">
    <source>
        <dbReference type="ARBA" id="ARBA00022679"/>
    </source>
</evidence>
<dbReference type="CDD" id="cd06577">
    <property type="entry name" value="PASTA_pknB"/>
    <property type="match status" value="3"/>
</dbReference>
<evidence type="ECO:0000313" key="17">
    <source>
        <dbReference type="Proteomes" id="UP000671910"/>
    </source>
</evidence>
<dbReference type="EC" id="2.7.11.1" evidence="1"/>
<keyword evidence="11" id="KW-0812">Transmembrane</keyword>
<evidence type="ECO:0000313" key="14">
    <source>
        <dbReference type="EMBL" id="NHM14182.1"/>
    </source>
</evidence>
<evidence type="ECO:0000256" key="9">
    <source>
        <dbReference type="PROSITE-ProRule" id="PRU10141"/>
    </source>
</evidence>
<protein>
    <recommendedName>
        <fullName evidence="1">non-specific serine/threonine protein kinase</fullName>
        <ecNumber evidence="1">2.7.11.1</ecNumber>
    </recommendedName>
</protein>
<evidence type="ECO:0000256" key="11">
    <source>
        <dbReference type="SAM" id="Phobius"/>
    </source>
</evidence>
<sequence>MIGRTFNSRYQITERIGIGGMAEVYQAQDKVLGRMVAVKVMLPQYASDPAFTQRFKQEAAAAANLQSPYIVNIYDWGQDKGTYYIVMEYVRGSDLKTAINERGIINQRKSAEIASQVCQALSVAHGLDIVHRDIKPQNIMVQPDGNVKVMDFGIARAKNSVMSKTSTVLGTAHYISPEQAQGKDLTAASDIYSLGVVLYESVTGQLPFDGPDAVSVALKQVNDLPLPPGDINPDVDPDLEAIIMKAMQKDPNARFATAKDMRLALNDYLAGRPVNLPASFADAQTELLGAVPPIDTGAVTTVIPPAGGLHTNPANSGPLGGSGGTSTMDMPKKSSKKGIAVVIAVIAALAVIGGIAFALIGGGGGGDSERIVVPDVANKPLEVAVATLEEEGFAIGTIEEVPNKTVEAGNVISTDPSANTKQDRGTAVNLKVSKGEDESNELIDVPDLTNKTASEARKALEDAGLKPKEGKAENSDDVEKDRVARQDPTGGTQVEEGSTVTYYLSLGKKQEKVPNVIGQTLDSGAKILNDAGFLVGNYDNPTYVESDQPYNTILAQDPVAGSDLGKNGSVNVTLSRGPKPTSYGVYVNASGGGSVTTSSSAVDEGGSVTVTIVPDAGYVVSSATGVDGVASNGGTYTISNVQGDVSINVTFQQVQPTTPDTNTDTDSGTGTGTTTNPSEPTSPDTSSPDSEQVAAQSDAGSATAMS</sequence>
<dbReference type="EMBL" id="CP072829">
    <property type="protein sequence ID" value="QTU85249.1"/>
    <property type="molecule type" value="Genomic_DNA"/>
</dbReference>
<dbReference type="Pfam" id="PF03793">
    <property type="entry name" value="PASTA"/>
    <property type="match status" value="3"/>
</dbReference>
<feature type="region of interest" description="Disordered" evidence="10">
    <location>
        <begin position="653"/>
        <end position="706"/>
    </location>
</feature>
<evidence type="ECO:0000259" key="12">
    <source>
        <dbReference type="PROSITE" id="PS50011"/>
    </source>
</evidence>
<evidence type="ECO:0000256" key="8">
    <source>
        <dbReference type="ARBA" id="ARBA00048679"/>
    </source>
</evidence>
<dbReference type="SUPFAM" id="SSF56112">
    <property type="entry name" value="Protein kinase-like (PK-like)"/>
    <property type="match status" value="1"/>
</dbReference>
<dbReference type="PROSITE" id="PS50011">
    <property type="entry name" value="PROTEIN_KINASE_DOM"/>
    <property type="match status" value="1"/>
</dbReference>
<dbReference type="KEGG" id="ebz:J7S26_07590"/>
<evidence type="ECO:0000313" key="15">
    <source>
        <dbReference type="EMBL" id="QTU85249.1"/>
    </source>
</evidence>
<name>A0A9E6MST0_9ACTN</name>
<dbReference type="InterPro" id="IPR005543">
    <property type="entry name" value="PASTA_dom"/>
</dbReference>